<dbReference type="Proteomes" id="UP001324427">
    <property type="component" value="Unassembled WGS sequence"/>
</dbReference>
<dbReference type="EMBL" id="JAVFHQ010000109">
    <property type="protein sequence ID" value="KAK4539209.1"/>
    <property type="molecule type" value="Genomic_DNA"/>
</dbReference>
<gene>
    <name evidence="1" type="ORF">LTR36_000892</name>
</gene>
<protein>
    <submittedName>
        <fullName evidence="1">Uncharacterized protein</fullName>
    </submittedName>
</protein>
<sequence length="98" mass="10860">MGHPGWVLHPNGRKVLAADKWAYMQQHPGTYASTDADARALYVDTNCSEVQEEAHELWKREQKEMHAAQVAKGKSFGHYCVGGKVPRDCGECRASFAG</sequence>
<accession>A0AAV9J300</accession>
<evidence type="ECO:0000313" key="1">
    <source>
        <dbReference type="EMBL" id="KAK4539209.1"/>
    </source>
</evidence>
<reference evidence="1 2" key="1">
    <citation type="submission" date="2021-11" db="EMBL/GenBank/DDBJ databases">
        <title>Black yeast isolated from Biological Soil Crust.</title>
        <authorList>
            <person name="Kurbessoian T."/>
        </authorList>
    </citation>
    <scope>NUCLEOTIDE SEQUENCE [LARGE SCALE GENOMIC DNA]</scope>
    <source>
        <strain evidence="1 2">CCFEE 5522</strain>
    </source>
</reference>
<dbReference type="AlphaFoldDB" id="A0AAV9J300"/>
<proteinExistence type="predicted"/>
<evidence type="ECO:0000313" key="2">
    <source>
        <dbReference type="Proteomes" id="UP001324427"/>
    </source>
</evidence>
<comment type="caution">
    <text evidence="1">The sequence shown here is derived from an EMBL/GenBank/DDBJ whole genome shotgun (WGS) entry which is preliminary data.</text>
</comment>
<name>A0AAV9J300_9PEZI</name>
<keyword evidence="2" id="KW-1185">Reference proteome</keyword>
<organism evidence="1 2">
    <name type="scientific">Oleoguttula mirabilis</name>
    <dbReference type="NCBI Taxonomy" id="1507867"/>
    <lineage>
        <taxon>Eukaryota</taxon>
        <taxon>Fungi</taxon>
        <taxon>Dikarya</taxon>
        <taxon>Ascomycota</taxon>
        <taxon>Pezizomycotina</taxon>
        <taxon>Dothideomycetes</taxon>
        <taxon>Dothideomycetidae</taxon>
        <taxon>Mycosphaerellales</taxon>
        <taxon>Teratosphaeriaceae</taxon>
        <taxon>Oleoguttula</taxon>
    </lineage>
</organism>